<dbReference type="EMBL" id="MIKB01000016">
    <property type="protein sequence ID" value="OEG15284.1"/>
    <property type="molecule type" value="Genomic_DNA"/>
</dbReference>
<keyword evidence="1" id="KW-0812">Transmembrane</keyword>
<dbReference type="OrthoDB" id="2194701at2"/>
<dbReference type="Proteomes" id="UP000094764">
    <property type="component" value="Unassembled WGS sequence"/>
</dbReference>
<evidence type="ECO:0000313" key="2">
    <source>
        <dbReference type="EMBL" id="OEG15284.1"/>
    </source>
</evidence>
<evidence type="ECO:0000256" key="1">
    <source>
        <dbReference type="SAM" id="Phobius"/>
    </source>
</evidence>
<accession>A0A1E5GRE1</accession>
<feature type="transmembrane region" description="Helical" evidence="1">
    <location>
        <begin position="6"/>
        <end position="22"/>
    </location>
</feature>
<sequence>MEKKRLIALGILILFIGGAWYMKREKDLAELHDIQTDLANYLYNNYRLYTRKTSESDEVKKLYNKGNGSLSQEEYLKKMKETRVYSDIEKVEFTKFSVGPMKDLVVDFKINDVYSDDTSLSIISAETGKWLYSFNSMNNRNGYVLERKEKSTDKKMAEENIIYNNKGVE</sequence>
<comment type="caution">
    <text evidence="2">The sequence shown here is derived from an EMBL/GenBank/DDBJ whole genome shotgun (WGS) entry which is preliminary data.</text>
</comment>
<protein>
    <submittedName>
        <fullName evidence="2">Uncharacterized protein</fullName>
    </submittedName>
</protein>
<proteinExistence type="predicted"/>
<keyword evidence="1" id="KW-1133">Transmembrane helix</keyword>
<name>A0A1E5GRE1_9ENTE</name>
<keyword evidence="1" id="KW-0472">Membrane</keyword>
<reference evidence="3" key="1">
    <citation type="submission" date="2016-09" db="EMBL/GenBank/DDBJ databases">
        <authorList>
            <person name="Gulvik C.A."/>
        </authorList>
    </citation>
    <scope>NUCLEOTIDE SEQUENCE [LARGE SCALE GENOMIC DNA]</scope>
    <source>
        <strain evidence="3">LMG 26306</strain>
    </source>
</reference>
<organism evidence="2 3">
    <name type="scientific">Enterococcus quebecensis</name>
    <dbReference type="NCBI Taxonomy" id="903983"/>
    <lineage>
        <taxon>Bacteria</taxon>
        <taxon>Bacillati</taxon>
        <taxon>Bacillota</taxon>
        <taxon>Bacilli</taxon>
        <taxon>Lactobacillales</taxon>
        <taxon>Enterococcaceae</taxon>
        <taxon>Enterococcus</taxon>
    </lineage>
</organism>
<dbReference type="RefSeq" id="WP_069635772.1">
    <property type="nucleotide sequence ID" value="NZ_JXKZ01000005.1"/>
</dbReference>
<keyword evidence="3" id="KW-1185">Reference proteome</keyword>
<dbReference type="AlphaFoldDB" id="A0A1E5GRE1"/>
<evidence type="ECO:0000313" key="3">
    <source>
        <dbReference type="Proteomes" id="UP000094764"/>
    </source>
</evidence>
<gene>
    <name evidence="2" type="ORF">BCR23_10650</name>
</gene>